<reference evidence="2 3" key="1">
    <citation type="submission" date="2016-03" db="EMBL/GenBank/DDBJ databases">
        <title>Trachymyrmex septentrionalis WGS genome.</title>
        <authorList>
            <person name="Nygaard S."/>
            <person name="Hu H."/>
            <person name="Boomsma J."/>
            <person name="Zhang G."/>
        </authorList>
    </citation>
    <scope>NUCLEOTIDE SEQUENCE [LARGE SCALE GENOMIC DNA]</scope>
    <source>
        <strain evidence="2">Tsep2-gDNA-1</strain>
        <tissue evidence="2">Whole body</tissue>
    </source>
</reference>
<keyword evidence="3" id="KW-1185">Reference proteome</keyword>
<evidence type="ECO:0000313" key="2">
    <source>
        <dbReference type="EMBL" id="KYN37581.1"/>
    </source>
</evidence>
<sequence length="79" mass="8945">MERRAECVRVSKESRRGEARPGRKQSEYANGIISALSEKRAARAFCMQPRRAAKRKRGHGVSTVEEAKHGQAAREMYTL</sequence>
<evidence type="ECO:0000256" key="1">
    <source>
        <dbReference type="SAM" id="MobiDB-lite"/>
    </source>
</evidence>
<name>A0A195FB22_9HYME</name>
<feature type="region of interest" description="Disordered" evidence="1">
    <location>
        <begin position="51"/>
        <end position="79"/>
    </location>
</feature>
<gene>
    <name evidence="2" type="ORF">ALC56_07780</name>
</gene>
<dbReference type="AlphaFoldDB" id="A0A195FB22"/>
<organism evidence="2 3">
    <name type="scientific">Trachymyrmex septentrionalis</name>
    <dbReference type="NCBI Taxonomy" id="34720"/>
    <lineage>
        <taxon>Eukaryota</taxon>
        <taxon>Metazoa</taxon>
        <taxon>Ecdysozoa</taxon>
        <taxon>Arthropoda</taxon>
        <taxon>Hexapoda</taxon>
        <taxon>Insecta</taxon>
        <taxon>Pterygota</taxon>
        <taxon>Neoptera</taxon>
        <taxon>Endopterygota</taxon>
        <taxon>Hymenoptera</taxon>
        <taxon>Apocrita</taxon>
        <taxon>Aculeata</taxon>
        <taxon>Formicoidea</taxon>
        <taxon>Formicidae</taxon>
        <taxon>Myrmicinae</taxon>
        <taxon>Trachymyrmex</taxon>
    </lineage>
</organism>
<proteinExistence type="predicted"/>
<evidence type="ECO:0000313" key="3">
    <source>
        <dbReference type="Proteomes" id="UP000078541"/>
    </source>
</evidence>
<dbReference type="Proteomes" id="UP000078541">
    <property type="component" value="Unassembled WGS sequence"/>
</dbReference>
<dbReference type="EMBL" id="KQ981693">
    <property type="protein sequence ID" value="KYN37581.1"/>
    <property type="molecule type" value="Genomic_DNA"/>
</dbReference>
<protein>
    <submittedName>
        <fullName evidence="2">Uncharacterized protein</fullName>
    </submittedName>
</protein>
<accession>A0A195FB22</accession>
<feature type="region of interest" description="Disordered" evidence="1">
    <location>
        <begin position="1"/>
        <end position="25"/>
    </location>
</feature>